<evidence type="ECO:0000256" key="5">
    <source>
        <dbReference type="ARBA" id="ARBA00022842"/>
    </source>
</evidence>
<dbReference type="NCBIfam" id="NF045485">
    <property type="entry name" value="FPPsyn"/>
    <property type="match status" value="1"/>
</dbReference>
<dbReference type="CDD" id="cd00685">
    <property type="entry name" value="Trans_IPPS_HT"/>
    <property type="match status" value="1"/>
</dbReference>
<dbReference type="GO" id="GO:0046872">
    <property type="term" value="F:metal ion binding"/>
    <property type="evidence" value="ECO:0007669"/>
    <property type="project" value="UniProtKB-KW"/>
</dbReference>
<dbReference type="SUPFAM" id="SSF48576">
    <property type="entry name" value="Terpenoid synthases"/>
    <property type="match status" value="1"/>
</dbReference>
<dbReference type="PANTHER" id="PTHR43281:SF1">
    <property type="entry name" value="FARNESYL DIPHOSPHATE SYNTHASE"/>
    <property type="match status" value="1"/>
</dbReference>
<organism evidence="9 10">
    <name type="scientific">Siculibacillus lacustris</name>
    <dbReference type="NCBI Taxonomy" id="1549641"/>
    <lineage>
        <taxon>Bacteria</taxon>
        <taxon>Pseudomonadati</taxon>
        <taxon>Pseudomonadota</taxon>
        <taxon>Alphaproteobacteria</taxon>
        <taxon>Hyphomicrobiales</taxon>
        <taxon>Ancalomicrobiaceae</taxon>
        <taxon>Siculibacillus</taxon>
    </lineage>
</organism>
<dbReference type="InterPro" id="IPR008949">
    <property type="entry name" value="Isoprenoid_synthase_dom_sf"/>
</dbReference>
<evidence type="ECO:0000256" key="8">
    <source>
        <dbReference type="RuleBase" id="RU004466"/>
    </source>
</evidence>
<evidence type="ECO:0000256" key="2">
    <source>
        <dbReference type="ARBA" id="ARBA00006706"/>
    </source>
</evidence>
<name>A0A4Q9VNE9_9HYPH</name>
<dbReference type="GO" id="GO:0004659">
    <property type="term" value="F:prenyltransferase activity"/>
    <property type="evidence" value="ECO:0007669"/>
    <property type="project" value="InterPro"/>
</dbReference>
<evidence type="ECO:0000256" key="1">
    <source>
        <dbReference type="ARBA" id="ARBA00001946"/>
    </source>
</evidence>
<dbReference type="RefSeq" id="WP_131310305.1">
    <property type="nucleotide sequence ID" value="NZ_SJFN01000021.1"/>
</dbReference>
<dbReference type="SFLD" id="SFLDS00005">
    <property type="entry name" value="Isoprenoid_Synthase_Type_I"/>
    <property type="match status" value="1"/>
</dbReference>
<dbReference type="AlphaFoldDB" id="A0A4Q9VNE9"/>
<dbReference type="Gene3D" id="1.10.600.10">
    <property type="entry name" value="Farnesyl Diphosphate Synthase"/>
    <property type="match status" value="1"/>
</dbReference>
<dbReference type="FunFam" id="1.10.600.10:FF:000001">
    <property type="entry name" value="Geranylgeranyl diphosphate synthase"/>
    <property type="match status" value="1"/>
</dbReference>
<dbReference type="GO" id="GO:0016114">
    <property type="term" value="P:terpenoid biosynthetic process"/>
    <property type="evidence" value="ECO:0007669"/>
    <property type="project" value="UniProtKB-ARBA"/>
</dbReference>
<dbReference type="PANTHER" id="PTHR43281">
    <property type="entry name" value="FARNESYL DIPHOSPHATE SYNTHASE"/>
    <property type="match status" value="1"/>
</dbReference>
<gene>
    <name evidence="9" type="ORF">EYW49_14490</name>
</gene>
<comment type="cofactor">
    <cofactor evidence="1">
        <name>Mg(2+)</name>
        <dbReference type="ChEBI" id="CHEBI:18420"/>
    </cofactor>
</comment>
<evidence type="ECO:0000256" key="7">
    <source>
        <dbReference type="ARBA" id="ARBA00069024"/>
    </source>
</evidence>
<evidence type="ECO:0000256" key="6">
    <source>
        <dbReference type="ARBA" id="ARBA00023229"/>
    </source>
</evidence>
<dbReference type="GO" id="GO:0005737">
    <property type="term" value="C:cytoplasm"/>
    <property type="evidence" value="ECO:0007669"/>
    <property type="project" value="UniProtKB-ARBA"/>
</dbReference>
<dbReference type="InterPro" id="IPR000092">
    <property type="entry name" value="Polyprenyl_synt"/>
</dbReference>
<dbReference type="InterPro" id="IPR053378">
    <property type="entry name" value="Prenyl_diphosphate_synthase"/>
</dbReference>
<proteinExistence type="inferred from homology"/>
<evidence type="ECO:0000256" key="3">
    <source>
        <dbReference type="ARBA" id="ARBA00022679"/>
    </source>
</evidence>
<dbReference type="Proteomes" id="UP000292781">
    <property type="component" value="Unassembled WGS sequence"/>
</dbReference>
<sequence>MTPDAFASRLDRAAAAIEAMLARLIDATPRPGETLRPSRLVAAMGHATLGGGKRLRPFLLVETANLFGLSDEGVLRAACAVEMVHCYSLAHDDLPAMDDDDLRRGRPTVHRAFDEATAILAGDALLTLAFDTLADPATHPDAAVRADLVLRLARASGLGGMVGGQILDLGAEGRWSDDHRPLALDDAAIRRLQAMKTGALLRWPLEAGAVLAGASRDDVARLGRFGDIVGLAFQIADDLLDVEATPETLGKATGKDAGRGKGTLVGLHGVAAMKAELARLTAAAEAELAPWGPRAAVLLAAARFVAERRK</sequence>
<keyword evidence="10" id="KW-1185">Reference proteome</keyword>
<reference evidence="9 10" key="1">
    <citation type="submission" date="2019-02" db="EMBL/GenBank/DDBJ databases">
        <title>Siculibacillus lacustris gen. nov., sp. nov., a new rosette-forming bacterium isolated from a freshwater crater lake (Lake St. Ana, Romania).</title>
        <authorList>
            <person name="Felfoldi T."/>
            <person name="Marton Z."/>
            <person name="Szabo A."/>
            <person name="Mentes A."/>
            <person name="Boka K."/>
            <person name="Marialigeti K."/>
            <person name="Mathe I."/>
            <person name="Koncz M."/>
            <person name="Schumann P."/>
            <person name="Toth E."/>
        </authorList>
    </citation>
    <scope>NUCLEOTIDE SEQUENCE [LARGE SCALE GENOMIC DNA]</scope>
    <source>
        <strain evidence="9 10">SA-279</strain>
    </source>
</reference>
<keyword evidence="3 8" id="KW-0808">Transferase</keyword>
<dbReference type="InterPro" id="IPR033749">
    <property type="entry name" value="Polyprenyl_synt_CS"/>
</dbReference>
<evidence type="ECO:0000256" key="4">
    <source>
        <dbReference type="ARBA" id="ARBA00022723"/>
    </source>
</evidence>
<accession>A0A4Q9VNE9</accession>
<dbReference type="SFLD" id="SFLDG01017">
    <property type="entry name" value="Polyprenyl_Transferase_Like"/>
    <property type="match status" value="1"/>
</dbReference>
<evidence type="ECO:0000313" key="9">
    <source>
        <dbReference type="EMBL" id="TBW36309.1"/>
    </source>
</evidence>
<protein>
    <recommendedName>
        <fullName evidence="7">Probable farnesyl diphosphate synthase</fullName>
    </recommendedName>
</protein>
<dbReference type="Pfam" id="PF00348">
    <property type="entry name" value="polyprenyl_synt"/>
    <property type="match status" value="1"/>
</dbReference>
<dbReference type="EMBL" id="SJFN01000021">
    <property type="protein sequence ID" value="TBW36309.1"/>
    <property type="molecule type" value="Genomic_DNA"/>
</dbReference>
<comment type="caution">
    <text evidence="9">The sequence shown here is derived from an EMBL/GenBank/DDBJ whole genome shotgun (WGS) entry which is preliminary data.</text>
</comment>
<evidence type="ECO:0000313" key="10">
    <source>
        <dbReference type="Proteomes" id="UP000292781"/>
    </source>
</evidence>
<comment type="similarity">
    <text evidence="2 8">Belongs to the FPP/GGPP synthase family.</text>
</comment>
<dbReference type="PROSITE" id="PS00444">
    <property type="entry name" value="POLYPRENYL_SYNTHASE_2"/>
    <property type="match status" value="1"/>
</dbReference>
<keyword evidence="4" id="KW-0479">Metal-binding</keyword>
<keyword evidence="6" id="KW-0414">Isoprene biosynthesis</keyword>
<keyword evidence="5" id="KW-0460">Magnesium</keyword>
<dbReference type="OrthoDB" id="9805316at2"/>